<evidence type="ECO:0008006" key="3">
    <source>
        <dbReference type="Google" id="ProtNLM"/>
    </source>
</evidence>
<organism evidence="1 2">
    <name type="scientific">Arctia plantaginis</name>
    <name type="common">Wood tiger moth</name>
    <name type="synonym">Phalaena plantaginis</name>
    <dbReference type="NCBI Taxonomy" id="874455"/>
    <lineage>
        <taxon>Eukaryota</taxon>
        <taxon>Metazoa</taxon>
        <taxon>Ecdysozoa</taxon>
        <taxon>Arthropoda</taxon>
        <taxon>Hexapoda</taxon>
        <taxon>Insecta</taxon>
        <taxon>Pterygota</taxon>
        <taxon>Neoptera</taxon>
        <taxon>Endopterygota</taxon>
        <taxon>Lepidoptera</taxon>
        <taxon>Glossata</taxon>
        <taxon>Ditrysia</taxon>
        <taxon>Noctuoidea</taxon>
        <taxon>Erebidae</taxon>
        <taxon>Arctiinae</taxon>
        <taxon>Arctia</taxon>
    </lineage>
</organism>
<dbReference type="Proteomes" id="UP000494256">
    <property type="component" value="Unassembled WGS sequence"/>
</dbReference>
<dbReference type="PANTHER" id="PTHR46599:SF3">
    <property type="entry name" value="PIGGYBAC TRANSPOSABLE ELEMENT-DERIVED PROTEIN 4"/>
    <property type="match status" value="1"/>
</dbReference>
<dbReference type="EMBL" id="CADEBD010000175">
    <property type="protein sequence ID" value="CAB3224855.1"/>
    <property type="molecule type" value="Genomic_DNA"/>
</dbReference>
<comment type="caution">
    <text evidence="1">The sequence shown here is derived from an EMBL/GenBank/DDBJ whole genome shotgun (WGS) entry which is preliminary data.</text>
</comment>
<name>A0A8S0YWY9_ARCPL</name>
<evidence type="ECO:0000313" key="1">
    <source>
        <dbReference type="EMBL" id="CAB3224855.1"/>
    </source>
</evidence>
<dbReference type="OrthoDB" id="445826at2759"/>
<dbReference type="AlphaFoldDB" id="A0A8S0YWY9"/>
<evidence type="ECO:0000313" key="2">
    <source>
        <dbReference type="Proteomes" id="UP000494256"/>
    </source>
</evidence>
<gene>
    <name evidence="1" type="ORF">APLA_LOCUS2074</name>
</gene>
<dbReference type="PANTHER" id="PTHR46599">
    <property type="entry name" value="PIGGYBAC TRANSPOSABLE ELEMENT-DERIVED PROTEIN 4"/>
    <property type="match status" value="1"/>
</dbReference>
<sequence>MSDQMSSYSSPLRKTVKWYRKIGIEILLNTAIVNEWIMFTETRNTKMSIVEFRKSLVEYLTCSSDSQENESIVTVSRPKPLKQELQTKSGKVRKTRRFCVQCYKDMVKKVGRKQAKTKAKKENTFCAQCDGEPHICLTCFNKFHLYV</sequence>
<protein>
    <recommendedName>
        <fullName evidence="3">PiggyBac transposable element-derived protein 4 C-terminal zinc-ribbon domain-containing protein</fullName>
    </recommendedName>
</protein>
<proteinExistence type="predicted"/>
<accession>A0A8S0YWY9</accession>
<reference evidence="1 2" key="1">
    <citation type="submission" date="2020-04" db="EMBL/GenBank/DDBJ databases">
        <authorList>
            <person name="Wallbank WR R."/>
            <person name="Pardo Diaz C."/>
            <person name="Kozak K."/>
            <person name="Martin S."/>
            <person name="Jiggins C."/>
            <person name="Moest M."/>
            <person name="Warren A I."/>
            <person name="Byers J.R.P. K."/>
            <person name="Montejo-Kovacevich G."/>
            <person name="Yen C E."/>
        </authorList>
    </citation>
    <scope>NUCLEOTIDE SEQUENCE [LARGE SCALE GENOMIC DNA]</scope>
</reference>